<dbReference type="GO" id="GO:0006298">
    <property type="term" value="P:mismatch repair"/>
    <property type="evidence" value="ECO:0007669"/>
    <property type="project" value="InterPro"/>
</dbReference>
<dbReference type="InterPro" id="IPR038973">
    <property type="entry name" value="MutL/Mlh/Pms-like"/>
</dbReference>
<feature type="compositionally biased region" description="Basic and acidic residues" evidence="3">
    <location>
        <begin position="546"/>
        <end position="555"/>
    </location>
</feature>
<feature type="compositionally biased region" description="Polar residues" evidence="3">
    <location>
        <begin position="532"/>
        <end position="544"/>
    </location>
</feature>
<dbReference type="Gene3D" id="3.30.565.10">
    <property type="entry name" value="Histidine kinase-like ATPase, C-terminal domain"/>
    <property type="match status" value="1"/>
</dbReference>
<dbReference type="PROSITE" id="PS00058">
    <property type="entry name" value="DNA_MISMATCH_REPAIR_1"/>
    <property type="match status" value="1"/>
</dbReference>
<dbReference type="Gene3D" id="3.30.230.10">
    <property type="match status" value="1"/>
</dbReference>
<organism evidence="5 6">
    <name type="scientific">Aspergillus cristatus</name>
    <name type="common">Chinese Fuzhuan brick tea-fermentation fungus</name>
    <name type="synonym">Eurotium cristatum</name>
    <dbReference type="NCBI Taxonomy" id="573508"/>
    <lineage>
        <taxon>Eukaryota</taxon>
        <taxon>Fungi</taxon>
        <taxon>Dikarya</taxon>
        <taxon>Ascomycota</taxon>
        <taxon>Pezizomycotina</taxon>
        <taxon>Eurotiomycetes</taxon>
        <taxon>Eurotiomycetidae</taxon>
        <taxon>Eurotiales</taxon>
        <taxon>Aspergillaceae</taxon>
        <taxon>Aspergillus</taxon>
        <taxon>Aspergillus subgen. Aspergillus</taxon>
    </lineage>
</organism>
<dbReference type="AlphaFoldDB" id="A0A1E3BKD0"/>
<dbReference type="InterPro" id="IPR014721">
    <property type="entry name" value="Ribsml_uS5_D2-typ_fold_subgr"/>
</dbReference>
<dbReference type="GO" id="GO:0140664">
    <property type="term" value="F:ATP-dependent DNA damage sensor activity"/>
    <property type="evidence" value="ECO:0007669"/>
    <property type="project" value="InterPro"/>
</dbReference>
<dbReference type="GO" id="GO:0061982">
    <property type="term" value="P:meiosis I cell cycle process"/>
    <property type="evidence" value="ECO:0007669"/>
    <property type="project" value="UniProtKB-ARBA"/>
</dbReference>
<evidence type="ECO:0000256" key="2">
    <source>
        <dbReference type="ARBA" id="ARBA00022763"/>
    </source>
</evidence>
<dbReference type="FunFam" id="3.30.565.10:FF:000017">
    <property type="entry name" value="PMS1 homolog 1, mismatch repair system component"/>
    <property type="match status" value="1"/>
</dbReference>
<feature type="domain" description="DNA mismatch repair protein S5" evidence="4">
    <location>
        <begin position="219"/>
        <end position="351"/>
    </location>
</feature>
<dbReference type="InterPro" id="IPR002099">
    <property type="entry name" value="MutL/Mlh/PMS"/>
</dbReference>
<feature type="compositionally biased region" description="Polar residues" evidence="3">
    <location>
        <begin position="618"/>
        <end position="638"/>
    </location>
</feature>
<evidence type="ECO:0000259" key="4">
    <source>
        <dbReference type="SMART" id="SM01340"/>
    </source>
</evidence>
<reference evidence="5 6" key="1">
    <citation type="journal article" date="2016" name="BMC Genomics">
        <title>Comparative genomic and transcriptomic analyses of the Fuzhuan brick tea-fermentation fungus Aspergillus cristatus.</title>
        <authorList>
            <person name="Ge Y."/>
            <person name="Wang Y."/>
            <person name="Liu Y."/>
            <person name="Tan Y."/>
            <person name="Ren X."/>
            <person name="Zhang X."/>
            <person name="Hyde K.D."/>
            <person name="Liu Y."/>
            <person name="Liu Z."/>
        </authorList>
    </citation>
    <scope>NUCLEOTIDE SEQUENCE [LARGE SCALE GENOMIC DNA]</scope>
    <source>
        <strain evidence="5 6">GZAAS20.1005</strain>
    </source>
</reference>
<evidence type="ECO:0000313" key="5">
    <source>
        <dbReference type="EMBL" id="ODM21442.1"/>
    </source>
</evidence>
<evidence type="ECO:0000313" key="6">
    <source>
        <dbReference type="Proteomes" id="UP000094569"/>
    </source>
</evidence>
<dbReference type="InterPro" id="IPR013507">
    <property type="entry name" value="DNA_mismatch_S5_2-like"/>
</dbReference>
<dbReference type="VEuPathDB" id="FungiDB:SI65_02286"/>
<dbReference type="STRING" id="573508.A0A1E3BKD0"/>
<gene>
    <name evidence="5" type="ORF">SI65_02286</name>
</gene>
<dbReference type="OrthoDB" id="10263226at2759"/>
<accession>A0A1E3BKD0</accession>
<dbReference type="GO" id="GO:0030983">
    <property type="term" value="F:mismatched DNA binding"/>
    <property type="evidence" value="ECO:0007669"/>
    <property type="project" value="InterPro"/>
</dbReference>
<keyword evidence="2" id="KW-0227">DNA damage</keyword>
<feature type="compositionally biased region" description="Basic and acidic residues" evidence="3">
    <location>
        <begin position="479"/>
        <end position="490"/>
    </location>
</feature>
<dbReference type="GO" id="GO:0016887">
    <property type="term" value="F:ATP hydrolysis activity"/>
    <property type="evidence" value="ECO:0007669"/>
    <property type="project" value="InterPro"/>
</dbReference>
<comment type="caution">
    <text evidence="5">The sequence shown here is derived from an EMBL/GenBank/DDBJ whole genome shotgun (WGS) entry which is preliminary data.</text>
</comment>
<dbReference type="Proteomes" id="UP000094569">
    <property type="component" value="Unassembled WGS sequence"/>
</dbReference>
<dbReference type="GO" id="GO:0005524">
    <property type="term" value="F:ATP binding"/>
    <property type="evidence" value="ECO:0007669"/>
    <property type="project" value="InterPro"/>
</dbReference>
<sequence length="880" mass="97214">MPITALPQNTVRAIGSTSVITDPCSIVKELLDNALDASASSVFVEISQNTLDVIQVKDNGHGIPSEDRAVVCGRTFTSKIQTVEDLRKIGGSSLGFRGEALASVAEMSGGVAVTTRVAAEVVGSAIKYGRNGELVSSQCASHPVGTTVRITDFLKHIPVRKRTALKSAGKTLSKIKKLLQTYAVCQPTKRLSLKVMKAKNESNNWMYSGSQSANLTDAALKVVGTDVVLNCTAREWPHNDDSADYKIVALLAKDDADLTKVNNAGQYFGVDGRPLASGRGITRDITKLYRNYLRSSRGDEDAVYDPFLCLQIQCPPGSYDVNIEPAKDDVLFEDPQRILSLIDDLFREMYGDIAGSAEKKQSSNKGKGRASYNDGFELLMAQKSPVLSASQVPATGDDSESLFITPSSAFRRPSLPSISRSIEASTQTVDKNSQNGIRRGSGDREALNPWSMTKLNAPFRTPMRTQAGPSAVPLITNTTRRESVQRHRGENQMSPTSSESSALPSPPASNSNPNSTSTSPMDARSSPDRRNLQPSLTASVQSSIRRARERDRERYGNGAVDTWFSRITQPGLRESEDHRPENEEEEAPSLTQLVQSRFGSPDQSPSNTPETFEDLFTQDDNVYTQATPAPSQPLTQDKGSLRGPNQAAEIADKRQEFPVMEKWSARLHQLSGPPSDPELEQALDFERRKKEAIIQRREEIRNRLERPPSTNSPHHSRYLAARASLNSRPNEQQSQLPFTLEYSVSKSTLSPFDPRAYLIRQNAVPQEPPKDGKTRRIQTSKLPFEKIPDGHDLHDVCLIMPVDVSELTSSIKEHLTHDLYTQYGDDFDAFTESESEGPYPVDVWKYRLSDLVNKNYETKESGVPRLDLNFSNIRHLSESD</sequence>
<proteinExistence type="inferred from homology"/>
<evidence type="ECO:0000256" key="1">
    <source>
        <dbReference type="ARBA" id="ARBA00006082"/>
    </source>
</evidence>
<dbReference type="InterPro" id="IPR014762">
    <property type="entry name" value="DNA_mismatch_repair_CS"/>
</dbReference>
<dbReference type="PANTHER" id="PTHR10073">
    <property type="entry name" value="DNA MISMATCH REPAIR PROTEIN MLH, PMS, MUTL"/>
    <property type="match status" value="1"/>
</dbReference>
<feature type="region of interest" description="Disordered" evidence="3">
    <location>
        <begin position="414"/>
        <end position="646"/>
    </location>
</feature>
<name>A0A1E3BKD0_ASPCR</name>
<evidence type="ECO:0000256" key="3">
    <source>
        <dbReference type="SAM" id="MobiDB-lite"/>
    </source>
</evidence>
<dbReference type="PANTHER" id="PTHR10073:SF41">
    <property type="entry name" value="MISMATCH REPAIR PROTEIN, PUTATIVE (AFU_ORTHOLOGUE AFUA_8G05820)-RELATED"/>
    <property type="match status" value="1"/>
</dbReference>
<dbReference type="NCBIfam" id="TIGR00585">
    <property type="entry name" value="mutl"/>
    <property type="match status" value="1"/>
</dbReference>
<protein>
    <recommendedName>
        <fullName evidence="4">DNA mismatch repair protein S5 domain-containing protein</fullName>
    </recommendedName>
</protein>
<dbReference type="Pfam" id="PF02518">
    <property type="entry name" value="HATPase_c"/>
    <property type="match status" value="1"/>
</dbReference>
<feature type="compositionally biased region" description="Polar residues" evidence="3">
    <location>
        <begin position="589"/>
        <end position="610"/>
    </location>
</feature>
<feature type="compositionally biased region" description="Polar residues" evidence="3">
    <location>
        <begin position="423"/>
        <end position="436"/>
    </location>
</feature>
<dbReference type="InterPro" id="IPR020568">
    <property type="entry name" value="Ribosomal_Su5_D2-typ_SF"/>
</dbReference>
<feature type="compositionally biased region" description="Low complexity" evidence="3">
    <location>
        <begin position="494"/>
        <end position="520"/>
    </location>
</feature>
<dbReference type="Pfam" id="PF01119">
    <property type="entry name" value="DNA_mis_repair"/>
    <property type="match status" value="1"/>
</dbReference>
<dbReference type="SUPFAM" id="SSF54211">
    <property type="entry name" value="Ribosomal protein S5 domain 2-like"/>
    <property type="match status" value="1"/>
</dbReference>
<comment type="similarity">
    <text evidence="1">Belongs to the DNA mismatch repair MutL/HexB family.</text>
</comment>
<dbReference type="EMBL" id="JXNT01000002">
    <property type="protein sequence ID" value="ODM21442.1"/>
    <property type="molecule type" value="Genomic_DNA"/>
</dbReference>
<dbReference type="SMART" id="SM01340">
    <property type="entry name" value="DNA_mis_repair"/>
    <property type="match status" value="1"/>
</dbReference>
<dbReference type="InterPro" id="IPR036890">
    <property type="entry name" value="HATPase_C_sf"/>
</dbReference>
<dbReference type="GO" id="GO:0032389">
    <property type="term" value="C:MutLalpha complex"/>
    <property type="evidence" value="ECO:0007669"/>
    <property type="project" value="TreeGrafter"/>
</dbReference>
<dbReference type="InterPro" id="IPR003594">
    <property type="entry name" value="HATPase_dom"/>
</dbReference>
<keyword evidence="6" id="KW-1185">Reference proteome</keyword>
<dbReference type="SUPFAM" id="SSF55874">
    <property type="entry name" value="ATPase domain of HSP90 chaperone/DNA topoisomerase II/histidine kinase"/>
    <property type="match status" value="1"/>
</dbReference>